<sequence>PGTGDNNKVMTYDETNDRYVFSTPSADSDEKSKVSANDTTAGYLNGKLIAGTGITLTENNNGGNETLSIINNDKGSDAISTHEITYDHTNLHTHANKALLDTYTQTDVNIASAVTLKHAIQHAIDSGTDHTSSITQNNLIDADVNGLPDDSGLAVSDVSDAITKKHTQNTDTKLDNGGANEVSASNLKTKQVIFSLDGAGTALATGEKSWVRVPFSGTIVGWELTADQAGDIVIDIWKDVLGNFPPTVADTIVDGSGAVKPTLSSAQTNSDSSLTGWSATITAGDYLKFNIDSATTVTKIVLILKIEIN</sequence>
<name>A0A0F9F029_9ZZZZ</name>
<accession>A0A0F9F029</accession>
<protein>
    <submittedName>
        <fullName evidence="1">Uncharacterized protein</fullName>
    </submittedName>
</protein>
<gene>
    <name evidence="1" type="ORF">LCGC14_2303700</name>
</gene>
<organism evidence="1">
    <name type="scientific">marine sediment metagenome</name>
    <dbReference type="NCBI Taxonomy" id="412755"/>
    <lineage>
        <taxon>unclassified sequences</taxon>
        <taxon>metagenomes</taxon>
        <taxon>ecological metagenomes</taxon>
    </lineage>
</organism>
<comment type="caution">
    <text evidence="1">The sequence shown here is derived from an EMBL/GenBank/DDBJ whole genome shotgun (WGS) entry which is preliminary data.</text>
</comment>
<dbReference type="EMBL" id="LAZR01032535">
    <property type="protein sequence ID" value="KKL50615.1"/>
    <property type="molecule type" value="Genomic_DNA"/>
</dbReference>
<dbReference type="AlphaFoldDB" id="A0A0F9F029"/>
<proteinExistence type="predicted"/>
<evidence type="ECO:0000313" key="1">
    <source>
        <dbReference type="EMBL" id="KKL50615.1"/>
    </source>
</evidence>
<reference evidence="1" key="1">
    <citation type="journal article" date="2015" name="Nature">
        <title>Complex archaea that bridge the gap between prokaryotes and eukaryotes.</title>
        <authorList>
            <person name="Spang A."/>
            <person name="Saw J.H."/>
            <person name="Jorgensen S.L."/>
            <person name="Zaremba-Niedzwiedzka K."/>
            <person name="Martijn J."/>
            <person name="Lind A.E."/>
            <person name="van Eijk R."/>
            <person name="Schleper C."/>
            <person name="Guy L."/>
            <person name="Ettema T.J."/>
        </authorList>
    </citation>
    <scope>NUCLEOTIDE SEQUENCE</scope>
</reference>
<feature type="non-terminal residue" evidence="1">
    <location>
        <position position="1"/>
    </location>
</feature>